<sequence>MFRLLRGFSSWDEVIGLLLHRAVFVYSYFVAGLSGLVSDHSLSTIDDRLGGFANAK</sequence>
<organism evidence="1 2">
    <name type="scientific">Periconia digitata</name>
    <dbReference type="NCBI Taxonomy" id="1303443"/>
    <lineage>
        <taxon>Eukaryota</taxon>
        <taxon>Fungi</taxon>
        <taxon>Dikarya</taxon>
        <taxon>Ascomycota</taxon>
        <taxon>Pezizomycotina</taxon>
        <taxon>Dothideomycetes</taxon>
        <taxon>Pleosporomycetidae</taxon>
        <taxon>Pleosporales</taxon>
        <taxon>Massarineae</taxon>
        <taxon>Periconiaceae</taxon>
        <taxon>Periconia</taxon>
    </lineage>
</organism>
<accession>A0A9W4UNL7</accession>
<gene>
    <name evidence="1" type="ORF">PDIGIT_LOCUS12454</name>
</gene>
<proteinExistence type="predicted"/>
<dbReference type="AlphaFoldDB" id="A0A9W4UNL7"/>
<protein>
    <submittedName>
        <fullName evidence="1">Uncharacterized protein</fullName>
    </submittedName>
</protein>
<dbReference type="Proteomes" id="UP001152607">
    <property type="component" value="Unassembled WGS sequence"/>
</dbReference>
<keyword evidence="2" id="KW-1185">Reference proteome</keyword>
<name>A0A9W4UNL7_9PLEO</name>
<evidence type="ECO:0000313" key="2">
    <source>
        <dbReference type="Proteomes" id="UP001152607"/>
    </source>
</evidence>
<evidence type="ECO:0000313" key="1">
    <source>
        <dbReference type="EMBL" id="CAI6339300.1"/>
    </source>
</evidence>
<comment type="caution">
    <text evidence="1">The sequence shown here is derived from an EMBL/GenBank/DDBJ whole genome shotgun (WGS) entry which is preliminary data.</text>
</comment>
<reference evidence="1" key="1">
    <citation type="submission" date="2023-01" db="EMBL/GenBank/DDBJ databases">
        <authorList>
            <person name="Van Ghelder C."/>
            <person name="Rancurel C."/>
        </authorList>
    </citation>
    <scope>NUCLEOTIDE SEQUENCE</scope>
    <source>
        <strain evidence="1">CNCM I-4278</strain>
    </source>
</reference>
<dbReference type="EMBL" id="CAOQHR010000009">
    <property type="protein sequence ID" value="CAI6339300.1"/>
    <property type="molecule type" value="Genomic_DNA"/>
</dbReference>